<evidence type="ECO:0000259" key="16">
    <source>
        <dbReference type="Pfam" id="PF07885"/>
    </source>
</evidence>
<feature type="domain" description="Potassium channel" evidence="16">
    <location>
        <begin position="95"/>
        <end position="173"/>
    </location>
</feature>
<dbReference type="GO" id="GO:0046872">
    <property type="term" value="F:metal ion binding"/>
    <property type="evidence" value="ECO:0007669"/>
    <property type="project" value="UniProtKB-KW"/>
</dbReference>
<evidence type="ECO:0000313" key="17">
    <source>
        <dbReference type="EMBL" id="EFJ25762.1"/>
    </source>
</evidence>
<accession>D8RPY4</accession>
<evidence type="ECO:0000256" key="13">
    <source>
        <dbReference type="ARBA" id="ARBA00023136"/>
    </source>
</evidence>
<keyword evidence="12" id="KW-0406">Ion transport</keyword>
<feature type="transmembrane region" description="Helical" evidence="15">
    <location>
        <begin position="150"/>
        <end position="174"/>
    </location>
</feature>
<evidence type="ECO:0000256" key="10">
    <source>
        <dbReference type="ARBA" id="ARBA00022958"/>
    </source>
</evidence>
<feature type="transmembrane region" description="Helical" evidence="15">
    <location>
        <begin position="211"/>
        <end position="232"/>
    </location>
</feature>
<comment type="subunit">
    <text evidence="3">Homodimer.</text>
</comment>
<sequence>MERRGSSFFGGGDETTGLLATLSGLSSECSETLEKLPDAKECDHPGFPVKRKYLKKSRTAPALNVNYTKRDKSKKLTRPKLESATTVVVQASIGLMIYLAIGVAIYVWRTDDFSGSSTYPVIDALYFCIVTMCTIGYGDITPTSPSAKLFACFFVLVGFGFIDILLSGMVAYVLERQEHLLLSAVEGSHHETAKNYVVNTEKGRMRIRMKVGLALGVVFFCLAIGTLFMHWMEELGWLDSFYLSTMSVTTVGYGDHTFKTFKGRLFAAGWLLVSTLAVARSFLFLAEARIDKRNRLIAKWVLHREMTVADLVAADMDNNGFVTKSEYVIYKLKEMGKISEKEIMDVCRQFNVLDKDCSGRITISCLVNEENTVQ</sequence>
<keyword evidence="8" id="KW-0633">Potassium transport</keyword>
<keyword evidence="4" id="KW-0813">Transport</keyword>
<keyword evidence="10" id="KW-0630">Potassium</keyword>
<evidence type="ECO:0000256" key="8">
    <source>
        <dbReference type="ARBA" id="ARBA00022826"/>
    </source>
</evidence>
<dbReference type="Gene3D" id="1.10.238.10">
    <property type="entry name" value="EF-hand"/>
    <property type="match status" value="1"/>
</dbReference>
<dbReference type="InterPro" id="IPR011992">
    <property type="entry name" value="EF-hand-dom_pair"/>
</dbReference>
<dbReference type="InterPro" id="IPR003280">
    <property type="entry name" value="2pore_dom_K_chnl"/>
</dbReference>
<protein>
    <recommendedName>
        <fullName evidence="16">Potassium channel domain-containing protein</fullName>
    </recommendedName>
</protein>
<dbReference type="PRINTS" id="PR01333">
    <property type="entry name" value="2POREKCHANEL"/>
</dbReference>
<evidence type="ECO:0000256" key="15">
    <source>
        <dbReference type="SAM" id="Phobius"/>
    </source>
</evidence>
<evidence type="ECO:0000256" key="11">
    <source>
        <dbReference type="ARBA" id="ARBA00022989"/>
    </source>
</evidence>
<feature type="transmembrane region" description="Helical" evidence="15">
    <location>
        <begin position="265"/>
        <end position="286"/>
    </location>
</feature>
<evidence type="ECO:0000256" key="6">
    <source>
        <dbReference type="ARBA" id="ARBA00022723"/>
    </source>
</evidence>
<dbReference type="Gene3D" id="1.10.287.70">
    <property type="match status" value="2"/>
</dbReference>
<evidence type="ECO:0000256" key="12">
    <source>
        <dbReference type="ARBA" id="ARBA00023065"/>
    </source>
</evidence>
<name>D8RPY4_SELML</name>
<evidence type="ECO:0000256" key="9">
    <source>
        <dbReference type="ARBA" id="ARBA00022837"/>
    </source>
</evidence>
<comment type="similarity">
    <text evidence="2">Belongs to the two pore domain potassium channel (TC 1.A.1.7) family.</text>
</comment>
<evidence type="ECO:0000256" key="1">
    <source>
        <dbReference type="ARBA" id="ARBA00004141"/>
    </source>
</evidence>
<dbReference type="Proteomes" id="UP000001514">
    <property type="component" value="Unassembled WGS sequence"/>
</dbReference>
<dbReference type="FunFam" id="1.10.287.70:FF:000102">
    <property type="entry name" value="Two-pore potassium channel 3"/>
    <property type="match status" value="1"/>
</dbReference>
<evidence type="ECO:0000256" key="7">
    <source>
        <dbReference type="ARBA" id="ARBA00022737"/>
    </source>
</evidence>
<dbReference type="InterPro" id="IPR013099">
    <property type="entry name" value="K_chnl_dom"/>
</dbReference>
<keyword evidence="6" id="KW-0479">Metal-binding</keyword>
<proteinExistence type="inferred from homology"/>
<keyword evidence="13 15" id="KW-0472">Membrane</keyword>
<evidence type="ECO:0000313" key="18">
    <source>
        <dbReference type="Proteomes" id="UP000001514"/>
    </source>
</evidence>
<keyword evidence="11 15" id="KW-1133">Transmembrane helix</keyword>
<comment type="subcellular location">
    <subcellularLocation>
        <location evidence="1">Membrane</location>
        <topology evidence="1">Multi-pass membrane protein</topology>
    </subcellularLocation>
</comment>
<dbReference type="HOGENOM" id="CLU_033675_2_0_1"/>
<dbReference type="AlphaFoldDB" id="D8RPY4"/>
<feature type="domain" description="Potassium channel" evidence="16">
    <location>
        <begin position="218"/>
        <end position="285"/>
    </location>
</feature>
<feature type="transmembrane region" description="Helical" evidence="15">
    <location>
        <begin position="120"/>
        <end position="138"/>
    </location>
</feature>
<dbReference type="GO" id="GO:0005774">
    <property type="term" value="C:vacuolar membrane"/>
    <property type="evidence" value="ECO:0007669"/>
    <property type="project" value="UniProtKB-ARBA"/>
</dbReference>
<evidence type="ECO:0000256" key="4">
    <source>
        <dbReference type="ARBA" id="ARBA00022448"/>
    </source>
</evidence>
<dbReference type="EMBL" id="GL377586">
    <property type="protein sequence ID" value="EFJ25762.1"/>
    <property type="molecule type" value="Genomic_DNA"/>
</dbReference>
<dbReference type="Gramene" id="EFJ25762">
    <property type="protein sequence ID" value="EFJ25762"/>
    <property type="gene ID" value="SELMODRAFT_450178"/>
</dbReference>
<evidence type="ECO:0000256" key="14">
    <source>
        <dbReference type="ARBA" id="ARBA00023303"/>
    </source>
</evidence>
<dbReference type="SUPFAM" id="SSF81324">
    <property type="entry name" value="Voltage-gated potassium channels"/>
    <property type="match status" value="2"/>
</dbReference>
<keyword evidence="14" id="KW-0407">Ion channel</keyword>
<organism evidence="18">
    <name type="scientific">Selaginella moellendorffii</name>
    <name type="common">Spikemoss</name>
    <dbReference type="NCBI Taxonomy" id="88036"/>
    <lineage>
        <taxon>Eukaryota</taxon>
        <taxon>Viridiplantae</taxon>
        <taxon>Streptophyta</taxon>
        <taxon>Embryophyta</taxon>
        <taxon>Tracheophyta</taxon>
        <taxon>Lycopodiopsida</taxon>
        <taxon>Selaginellales</taxon>
        <taxon>Selaginellaceae</taxon>
        <taxon>Selaginella</taxon>
    </lineage>
</organism>
<gene>
    <name evidence="17" type="ORF">SELMODRAFT_450178</name>
</gene>
<dbReference type="SUPFAM" id="SSF47473">
    <property type="entry name" value="EF-hand"/>
    <property type="match status" value="1"/>
</dbReference>
<keyword evidence="9" id="KW-0106">Calcium</keyword>
<dbReference type="PANTHER" id="PTHR11003">
    <property type="entry name" value="POTASSIUM CHANNEL, SUBFAMILY K"/>
    <property type="match status" value="1"/>
</dbReference>
<dbReference type="GO" id="GO:0005267">
    <property type="term" value="F:potassium channel activity"/>
    <property type="evidence" value="ECO:0007669"/>
    <property type="project" value="UniProtKB-KW"/>
</dbReference>
<evidence type="ECO:0000256" key="2">
    <source>
        <dbReference type="ARBA" id="ARBA00010159"/>
    </source>
</evidence>
<evidence type="ECO:0000256" key="5">
    <source>
        <dbReference type="ARBA" id="ARBA00022692"/>
    </source>
</evidence>
<feature type="transmembrane region" description="Helical" evidence="15">
    <location>
        <begin position="87"/>
        <end position="108"/>
    </location>
</feature>
<reference evidence="17 18" key="1">
    <citation type="journal article" date="2011" name="Science">
        <title>The Selaginella genome identifies genetic changes associated with the evolution of vascular plants.</title>
        <authorList>
            <person name="Banks J.A."/>
            <person name="Nishiyama T."/>
            <person name="Hasebe M."/>
            <person name="Bowman J.L."/>
            <person name="Gribskov M."/>
            <person name="dePamphilis C."/>
            <person name="Albert V.A."/>
            <person name="Aono N."/>
            <person name="Aoyama T."/>
            <person name="Ambrose B.A."/>
            <person name="Ashton N.W."/>
            <person name="Axtell M.J."/>
            <person name="Barker E."/>
            <person name="Barker M.S."/>
            <person name="Bennetzen J.L."/>
            <person name="Bonawitz N.D."/>
            <person name="Chapple C."/>
            <person name="Cheng C."/>
            <person name="Correa L.G."/>
            <person name="Dacre M."/>
            <person name="DeBarry J."/>
            <person name="Dreyer I."/>
            <person name="Elias M."/>
            <person name="Engstrom E.M."/>
            <person name="Estelle M."/>
            <person name="Feng L."/>
            <person name="Finet C."/>
            <person name="Floyd S.K."/>
            <person name="Frommer W.B."/>
            <person name="Fujita T."/>
            <person name="Gramzow L."/>
            <person name="Gutensohn M."/>
            <person name="Harholt J."/>
            <person name="Hattori M."/>
            <person name="Heyl A."/>
            <person name="Hirai T."/>
            <person name="Hiwatashi Y."/>
            <person name="Ishikawa M."/>
            <person name="Iwata M."/>
            <person name="Karol K.G."/>
            <person name="Koehler B."/>
            <person name="Kolukisaoglu U."/>
            <person name="Kubo M."/>
            <person name="Kurata T."/>
            <person name="Lalonde S."/>
            <person name="Li K."/>
            <person name="Li Y."/>
            <person name="Litt A."/>
            <person name="Lyons E."/>
            <person name="Manning G."/>
            <person name="Maruyama T."/>
            <person name="Michael T.P."/>
            <person name="Mikami K."/>
            <person name="Miyazaki S."/>
            <person name="Morinaga S."/>
            <person name="Murata T."/>
            <person name="Mueller-Roeber B."/>
            <person name="Nelson D.R."/>
            <person name="Obara M."/>
            <person name="Oguri Y."/>
            <person name="Olmstead R.G."/>
            <person name="Onodera N."/>
            <person name="Petersen B.L."/>
            <person name="Pils B."/>
            <person name="Prigge M."/>
            <person name="Rensing S.A."/>
            <person name="Riano-Pachon D.M."/>
            <person name="Roberts A.W."/>
            <person name="Sato Y."/>
            <person name="Scheller H.V."/>
            <person name="Schulz B."/>
            <person name="Schulz C."/>
            <person name="Shakirov E.V."/>
            <person name="Shibagaki N."/>
            <person name="Shinohara N."/>
            <person name="Shippen D.E."/>
            <person name="Soerensen I."/>
            <person name="Sotooka R."/>
            <person name="Sugimoto N."/>
            <person name="Sugita M."/>
            <person name="Sumikawa N."/>
            <person name="Tanurdzic M."/>
            <person name="Theissen G."/>
            <person name="Ulvskov P."/>
            <person name="Wakazuki S."/>
            <person name="Weng J.K."/>
            <person name="Willats W.W."/>
            <person name="Wipf D."/>
            <person name="Wolf P.G."/>
            <person name="Yang L."/>
            <person name="Zimmer A.D."/>
            <person name="Zhu Q."/>
            <person name="Mitros T."/>
            <person name="Hellsten U."/>
            <person name="Loque D."/>
            <person name="Otillar R."/>
            <person name="Salamov A."/>
            <person name="Schmutz J."/>
            <person name="Shapiro H."/>
            <person name="Lindquist E."/>
            <person name="Lucas S."/>
            <person name="Rokhsar D."/>
            <person name="Grigoriev I.V."/>
        </authorList>
    </citation>
    <scope>NUCLEOTIDE SEQUENCE [LARGE SCALE GENOMIC DNA]</scope>
</reference>
<keyword evidence="5 15" id="KW-0812">Transmembrane</keyword>
<dbReference type="Pfam" id="PF07885">
    <property type="entry name" value="Ion_trans_2"/>
    <property type="match status" value="2"/>
</dbReference>
<keyword evidence="8" id="KW-0631">Potassium channel</keyword>
<keyword evidence="18" id="KW-1185">Reference proteome</keyword>
<keyword evidence="7" id="KW-0677">Repeat</keyword>
<evidence type="ECO:0000256" key="3">
    <source>
        <dbReference type="ARBA" id="ARBA00011738"/>
    </source>
</evidence>
<dbReference type="PANTHER" id="PTHR11003:SF282">
    <property type="entry name" value="TWO-PORE POTASSIUM CHANNEL 3"/>
    <property type="match status" value="1"/>
</dbReference>